<organism evidence="1 2">
    <name type="scientific">Oceanirhabdus seepicola</name>
    <dbReference type="NCBI Taxonomy" id="2828781"/>
    <lineage>
        <taxon>Bacteria</taxon>
        <taxon>Bacillati</taxon>
        <taxon>Bacillota</taxon>
        <taxon>Clostridia</taxon>
        <taxon>Eubacteriales</taxon>
        <taxon>Clostridiaceae</taxon>
        <taxon>Oceanirhabdus</taxon>
    </lineage>
</organism>
<dbReference type="GO" id="GO:0004061">
    <property type="term" value="F:arylformamidase activity"/>
    <property type="evidence" value="ECO:0007669"/>
    <property type="project" value="InterPro"/>
</dbReference>
<dbReference type="Pfam" id="PF04199">
    <property type="entry name" value="Cyclase"/>
    <property type="match status" value="1"/>
</dbReference>
<dbReference type="GO" id="GO:0019441">
    <property type="term" value="P:L-tryptophan catabolic process to kynurenine"/>
    <property type="evidence" value="ECO:0007669"/>
    <property type="project" value="InterPro"/>
</dbReference>
<dbReference type="AlphaFoldDB" id="A0A9J6P167"/>
<reference evidence="1" key="2">
    <citation type="submission" date="2021-04" db="EMBL/GenBank/DDBJ databases">
        <authorList>
            <person name="Dong X."/>
        </authorList>
    </citation>
    <scope>NUCLEOTIDE SEQUENCE</scope>
    <source>
        <strain evidence="1">ZWT</strain>
    </source>
</reference>
<evidence type="ECO:0000313" key="1">
    <source>
        <dbReference type="EMBL" id="MCM1989192.1"/>
    </source>
</evidence>
<gene>
    <name evidence="1" type="ORF">KDK92_05520</name>
</gene>
<protein>
    <submittedName>
        <fullName evidence="1">Cyclase family protein</fullName>
    </submittedName>
</protein>
<dbReference type="SUPFAM" id="SSF102198">
    <property type="entry name" value="Putative cyclase"/>
    <property type="match status" value="1"/>
</dbReference>
<dbReference type="EMBL" id="JAGSOJ010000001">
    <property type="protein sequence ID" value="MCM1989192.1"/>
    <property type="molecule type" value="Genomic_DNA"/>
</dbReference>
<reference evidence="1" key="1">
    <citation type="journal article" date="2021" name="mSystems">
        <title>Bacteria and Archaea Synergistically Convert Glycine Betaine to Biogenic Methane in the Formosa Cold Seep of the South China Sea.</title>
        <authorList>
            <person name="Li L."/>
            <person name="Zhang W."/>
            <person name="Zhang S."/>
            <person name="Song L."/>
            <person name="Sun Q."/>
            <person name="Zhang H."/>
            <person name="Xiang H."/>
            <person name="Dong X."/>
        </authorList>
    </citation>
    <scope>NUCLEOTIDE SEQUENCE</scope>
    <source>
        <strain evidence="1">ZWT</strain>
    </source>
</reference>
<accession>A0A9J6P167</accession>
<evidence type="ECO:0000313" key="2">
    <source>
        <dbReference type="Proteomes" id="UP001056429"/>
    </source>
</evidence>
<dbReference type="InterPro" id="IPR007325">
    <property type="entry name" value="KFase/CYL"/>
</dbReference>
<dbReference type="RefSeq" id="WP_250858124.1">
    <property type="nucleotide sequence ID" value="NZ_JAGSOJ010000001.1"/>
</dbReference>
<keyword evidence="2" id="KW-1185">Reference proteome</keyword>
<name>A0A9J6P167_9CLOT</name>
<proteinExistence type="predicted"/>
<sequence length="190" mass="22004">MIDITLKIDKDHEVWKWLKSQENKLVNAGHVGTHIDVYKKSNVPIDYFKTTGVLIDCTNYDLDQEIGMEVLKDIQIEENYFVIFKTNIQISYPYGSKVYVNQHHVLSWELITYLLEKKVCFIGIDCAGIRKGKEHFQADVMSEENTTYVIENLDLSKLNIEMGEKFNVYTMWIENPFATGLATRVLVDVG</sequence>
<dbReference type="Gene3D" id="3.50.30.50">
    <property type="entry name" value="Putative cyclase"/>
    <property type="match status" value="1"/>
</dbReference>
<dbReference type="InterPro" id="IPR037175">
    <property type="entry name" value="KFase_sf"/>
</dbReference>
<comment type="caution">
    <text evidence="1">The sequence shown here is derived from an EMBL/GenBank/DDBJ whole genome shotgun (WGS) entry which is preliminary data.</text>
</comment>
<dbReference type="Proteomes" id="UP001056429">
    <property type="component" value="Unassembled WGS sequence"/>
</dbReference>